<feature type="signal peptide" evidence="3">
    <location>
        <begin position="1"/>
        <end position="24"/>
    </location>
</feature>
<keyword evidence="2" id="KW-0472">Membrane</keyword>
<reference evidence="7" key="1">
    <citation type="submission" date="2019-08" db="EMBL/GenBank/DDBJ databases">
        <authorList>
            <person name="Zheng X."/>
        </authorList>
    </citation>
    <scope>NUCLEOTIDE SEQUENCE [LARGE SCALE GENOMIC DNA]</scope>
    <source>
        <strain evidence="7">FJAT-25496</strain>
    </source>
</reference>
<feature type="transmembrane region" description="Helical" evidence="2">
    <location>
        <begin position="254"/>
        <end position="272"/>
    </location>
</feature>
<feature type="domain" description="DUF2207" evidence="4">
    <location>
        <begin position="28"/>
        <end position="210"/>
    </location>
</feature>
<keyword evidence="2" id="KW-1133">Transmembrane helix</keyword>
<dbReference type="Pfam" id="PF09972">
    <property type="entry name" value="DUF2207"/>
    <property type="match status" value="1"/>
</dbReference>
<evidence type="ECO:0000256" key="1">
    <source>
        <dbReference type="SAM" id="MobiDB-lite"/>
    </source>
</evidence>
<feature type="transmembrane region" description="Helical" evidence="2">
    <location>
        <begin position="438"/>
        <end position="456"/>
    </location>
</feature>
<evidence type="ECO:0000313" key="6">
    <source>
        <dbReference type="EMBL" id="QED46435.1"/>
    </source>
</evidence>
<gene>
    <name evidence="6" type="ORF">FSZ17_03655</name>
</gene>
<dbReference type="RefSeq" id="WP_057776317.1">
    <property type="nucleotide sequence ID" value="NZ_CP042593.1"/>
</dbReference>
<evidence type="ECO:0000256" key="3">
    <source>
        <dbReference type="SAM" id="SignalP"/>
    </source>
</evidence>
<evidence type="ECO:0000313" key="7">
    <source>
        <dbReference type="Proteomes" id="UP000321555"/>
    </source>
</evidence>
<name>A0A5B8Z0J3_CYTDA</name>
<dbReference type="Pfam" id="PF20990">
    <property type="entry name" value="DUF2207_C"/>
    <property type="match status" value="1"/>
</dbReference>
<dbReference type="STRING" id="1742359.GCA_001439625_01280"/>
<protein>
    <submittedName>
        <fullName evidence="6">DUF2207 domain-containing protein</fullName>
    </submittedName>
</protein>
<dbReference type="AlphaFoldDB" id="A0A5B8Z0J3"/>
<dbReference type="EMBL" id="CP042593">
    <property type="protein sequence ID" value="QED46435.1"/>
    <property type="molecule type" value="Genomic_DNA"/>
</dbReference>
<feature type="chain" id="PRO_5022901314" evidence="3">
    <location>
        <begin position="25"/>
        <end position="647"/>
    </location>
</feature>
<keyword evidence="3" id="KW-0732">Signal</keyword>
<dbReference type="InterPro" id="IPR048389">
    <property type="entry name" value="YciQ-like_C"/>
</dbReference>
<feature type="region of interest" description="Disordered" evidence="1">
    <location>
        <begin position="625"/>
        <end position="647"/>
    </location>
</feature>
<dbReference type="KEGG" id="bda:FSZ17_03655"/>
<dbReference type="OrthoDB" id="5507254at2"/>
<feature type="transmembrane region" description="Helical" evidence="2">
    <location>
        <begin position="509"/>
        <end position="528"/>
    </location>
</feature>
<accession>A0A5B8Z0J3</accession>
<evidence type="ECO:0000259" key="4">
    <source>
        <dbReference type="Pfam" id="PF09972"/>
    </source>
</evidence>
<feature type="transmembrane region" description="Helical" evidence="2">
    <location>
        <begin position="487"/>
        <end position="503"/>
    </location>
</feature>
<evidence type="ECO:0000259" key="5">
    <source>
        <dbReference type="Pfam" id="PF20990"/>
    </source>
</evidence>
<organism evidence="6 7">
    <name type="scientific">Cytobacillus dafuensis</name>
    <name type="common">Bacillus dafuensis</name>
    <dbReference type="NCBI Taxonomy" id="1742359"/>
    <lineage>
        <taxon>Bacteria</taxon>
        <taxon>Bacillati</taxon>
        <taxon>Bacillota</taxon>
        <taxon>Bacilli</taxon>
        <taxon>Bacillales</taxon>
        <taxon>Bacillaceae</taxon>
        <taxon>Cytobacillus</taxon>
    </lineage>
</organism>
<keyword evidence="7" id="KW-1185">Reference proteome</keyword>
<proteinExistence type="predicted"/>
<sequence>MKLTYSIFCLLVIVLLFHPMLAEAESFSIDQVDIHAFLLDNGDLYVEELFTYHFEGEFNGTTRTIGNDDHQGVKFFEGYLAPKDMKLLNYDPKTLKPLKVEREDLTYKVHTASKDETKKVFYRYLIEGAATKYEDTGQFYWRFFDEMNESDLHHLTIRMALYHDLSTTLKGQAFLHDLTGGSLKKSSQYGFIYENKLLPAEKTVEIRYLFPEDFLKNASFTEKEPMLSTFLSEEEAYQKWFAKRSRWEPVVENINDVFLGMAILLLFITIFYPRRLYRLFHKGVPIANLGEMDSFTLAVLHRKSQLQHSDIISSLFRLHQSGIISMEHTLARASYLEDEEAPDHTYHFTLLKDEQKLRHYERDIIDWLFTIDNTGKKSFSLDQLPFPTKTERQKNWRLEKEYKQAEKKFHQTFKKWRKSVLHDQELKKYVRVNPIRKWLNIAGYPLWILYSLLSAWMGKADLYNIVLILLFLTGGLAIMYIKKERRFALLAYLFIGSIITSIFTYEIDFMYITVSTALVITALFIPVLDITMKGVPYFKGIQSFKKAIRSGNFDFESSKGKMEKWYQHALSLNLFIELKIRYANIFSEQIEGLSPLLKIPAEAADIFQYPHQYYYRTYSSQSSGGSSGSGSSGSSGGSGGGGGAGAF</sequence>
<feature type="domain" description="Predicted membrane protein YciQ-like C-terminal" evidence="5">
    <location>
        <begin position="330"/>
        <end position="549"/>
    </location>
</feature>
<keyword evidence="2" id="KW-0812">Transmembrane</keyword>
<feature type="transmembrane region" description="Helical" evidence="2">
    <location>
        <begin position="462"/>
        <end position="480"/>
    </location>
</feature>
<dbReference type="Proteomes" id="UP000321555">
    <property type="component" value="Chromosome"/>
</dbReference>
<evidence type="ECO:0000256" key="2">
    <source>
        <dbReference type="SAM" id="Phobius"/>
    </source>
</evidence>
<dbReference type="InterPro" id="IPR018702">
    <property type="entry name" value="DUF2207"/>
</dbReference>